<evidence type="ECO:0000256" key="5">
    <source>
        <dbReference type="ARBA" id="ARBA00022989"/>
    </source>
</evidence>
<keyword evidence="2 12" id="KW-1003">Cell membrane</keyword>
<dbReference type="PANTHER" id="PTHR28259">
    <property type="entry name" value="FLUORIDE EXPORT PROTEIN 1-RELATED"/>
    <property type="match status" value="1"/>
</dbReference>
<evidence type="ECO:0000256" key="7">
    <source>
        <dbReference type="ARBA" id="ARBA00023065"/>
    </source>
</evidence>
<dbReference type="AlphaFoldDB" id="A0A0B4XP06"/>
<evidence type="ECO:0000256" key="11">
    <source>
        <dbReference type="ARBA" id="ARBA00035585"/>
    </source>
</evidence>
<protein>
    <recommendedName>
        <fullName evidence="12">Fluoride-specific ion channel FluC</fullName>
    </recommendedName>
</protein>
<name>A0A0B4XP06_9GAMM</name>
<feature type="transmembrane region" description="Helical" evidence="12">
    <location>
        <begin position="83"/>
        <end position="108"/>
    </location>
</feature>
<keyword evidence="5 12" id="KW-1133">Transmembrane helix</keyword>
<dbReference type="GO" id="GO:0062054">
    <property type="term" value="F:fluoride channel activity"/>
    <property type="evidence" value="ECO:0007669"/>
    <property type="project" value="UniProtKB-UniRule"/>
</dbReference>
<comment type="similarity">
    <text evidence="10 12">Belongs to the fluoride channel Fluc/FEX (TC 1.A.43) family.</text>
</comment>
<comment type="subcellular location">
    <subcellularLocation>
        <location evidence="1 12">Cell membrane</location>
        <topology evidence="1 12">Multi-pass membrane protein</topology>
    </subcellularLocation>
</comment>
<evidence type="ECO:0000256" key="9">
    <source>
        <dbReference type="ARBA" id="ARBA00023303"/>
    </source>
</evidence>
<feature type="binding site" evidence="12">
    <location>
        <position position="97"/>
    </location>
    <ligand>
        <name>Na(+)</name>
        <dbReference type="ChEBI" id="CHEBI:29101"/>
        <note>structural</note>
    </ligand>
</feature>
<feature type="transmembrane region" description="Helical" evidence="12">
    <location>
        <begin position="15"/>
        <end position="36"/>
    </location>
</feature>
<dbReference type="GO" id="GO:0140114">
    <property type="term" value="P:cellular detoxification of fluoride"/>
    <property type="evidence" value="ECO:0007669"/>
    <property type="project" value="UniProtKB-UniRule"/>
</dbReference>
<accession>A0A0B4XP06</accession>
<keyword evidence="12" id="KW-0479">Metal-binding</keyword>
<comment type="catalytic activity">
    <reaction evidence="11">
        <text>fluoride(in) = fluoride(out)</text>
        <dbReference type="Rhea" id="RHEA:76159"/>
        <dbReference type="ChEBI" id="CHEBI:17051"/>
    </reaction>
    <physiologicalReaction direction="left-to-right" evidence="11">
        <dbReference type="Rhea" id="RHEA:76160"/>
    </physiologicalReaction>
</comment>
<keyword evidence="3" id="KW-0997">Cell inner membrane</keyword>
<keyword evidence="9 12" id="KW-0407">Ion channel</keyword>
<comment type="function">
    <text evidence="12">Fluoride-specific ion channel. Important for reducing fluoride concentration in the cell, thus reducing its toxicity.</text>
</comment>
<proteinExistence type="inferred from homology"/>
<keyword evidence="8 12" id="KW-0472">Membrane</keyword>
<keyword evidence="7 12" id="KW-0406">Ion transport</keyword>
<dbReference type="Pfam" id="PF02537">
    <property type="entry name" value="CRCB"/>
    <property type="match status" value="1"/>
</dbReference>
<keyword evidence="4 12" id="KW-0812">Transmembrane</keyword>
<keyword evidence="14" id="KW-1185">Reference proteome</keyword>
<dbReference type="Proteomes" id="UP000006764">
    <property type="component" value="Chromosome"/>
</dbReference>
<organism evidence="13 14">
    <name type="scientific">Isoalcanivorax pacificus W11-5</name>
    <dbReference type="NCBI Taxonomy" id="391936"/>
    <lineage>
        <taxon>Bacteria</taxon>
        <taxon>Pseudomonadati</taxon>
        <taxon>Pseudomonadota</taxon>
        <taxon>Gammaproteobacteria</taxon>
        <taxon>Oceanospirillales</taxon>
        <taxon>Alcanivoracaceae</taxon>
        <taxon>Isoalcanivorax</taxon>
    </lineage>
</organism>
<dbReference type="KEGG" id="apac:S7S_09020"/>
<dbReference type="STRING" id="391936.S7S_09020"/>
<dbReference type="GO" id="GO:0005886">
    <property type="term" value="C:plasma membrane"/>
    <property type="evidence" value="ECO:0007669"/>
    <property type="project" value="UniProtKB-SubCell"/>
</dbReference>
<evidence type="ECO:0000256" key="1">
    <source>
        <dbReference type="ARBA" id="ARBA00004651"/>
    </source>
</evidence>
<evidence type="ECO:0000313" key="14">
    <source>
        <dbReference type="Proteomes" id="UP000006764"/>
    </source>
</evidence>
<gene>
    <name evidence="12" type="primary">fluC</name>
    <name evidence="12" type="synonym">crcB</name>
    <name evidence="13" type="ORF">S7S_09020</name>
</gene>
<keyword evidence="12" id="KW-0813">Transport</keyword>
<dbReference type="HAMAP" id="MF_00454">
    <property type="entry name" value="FluC"/>
    <property type="match status" value="1"/>
</dbReference>
<evidence type="ECO:0000256" key="8">
    <source>
        <dbReference type="ARBA" id="ARBA00023136"/>
    </source>
</evidence>
<sequence>MDPMDALMTATQFPAILPSLTGLGLVALGGAAGAVARYHMAAAIERRLGTAMPWGTLVVNLSAALLAGGLLALFNLGRLPVPAGWLLLIAGLLGSYSTVSSFSIQTLVLARQHGYPLRALLYVLLSVTGCLVLVTGGYLLGVWCCG</sequence>
<dbReference type="HOGENOM" id="CLU_114342_2_3_6"/>
<evidence type="ECO:0000313" key="13">
    <source>
        <dbReference type="EMBL" id="AJD48218.1"/>
    </source>
</evidence>
<evidence type="ECO:0000256" key="3">
    <source>
        <dbReference type="ARBA" id="ARBA00022519"/>
    </source>
</evidence>
<dbReference type="GO" id="GO:0046872">
    <property type="term" value="F:metal ion binding"/>
    <property type="evidence" value="ECO:0007669"/>
    <property type="project" value="UniProtKB-KW"/>
</dbReference>
<evidence type="ECO:0000256" key="4">
    <source>
        <dbReference type="ARBA" id="ARBA00022692"/>
    </source>
</evidence>
<dbReference type="PANTHER" id="PTHR28259:SF1">
    <property type="entry name" value="FLUORIDE EXPORT PROTEIN 1-RELATED"/>
    <property type="match status" value="1"/>
</dbReference>
<comment type="activity regulation">
    <text evidence="12">Na(+) is not transported, but it plays an essential structural role and its presence is essential for fluoride channel function.</text>
</comment>
<feature type="transmembrane region" description="Helical" evidence="12">
    <location>
        <begin position="57"/>
        <end position="77"/>
    </location>
</feature>
<reference evidence="13 14" key="1">
    <citation type="journal article" date="2012" name="J. Bacteriol.">
        <title>Genome sequence of an alkane-degrading bacterium, Alcanivorax pacificus type strain W11-5, isolated from deep sea sediment.</title>
        <authorList>
            <person name="Lai Q."/>
            <person name="Shao Z."/>
        </authorList>
    </citation>
    <scope>NUCLEOTIDE SEQUENCE [LARGE SCALE GENOMIC DNA]</scope>
    <source>
        <strain evidence="13 14">W11-5</strain>
    </source>
</reference>
<evidence type="ECO:0000256" key="2">
    <source>
        <dbReference type="ARBA" id="ARBA00022475"/>
    </source>
</evidence>
<feature type="transmembrane region" description="Helical" evidence="12">
    <location>
        <begin position="120"/>
        <end position="143"/>
    </location>
</feature>
<feature type="binding site" evidence="12">
    <location>
        <position position="94"/>
    </location>
    <ligand>
        <name>Na(+)</name>
        <dbReference type="ChEBI" id="CHEBI:29101"/>
        <note>structural</note>
    </ligand>
</feature>
<dbReference type="InterPro" id="IPR003691">
    <property type="entry name" value="FluC"/>
</dbReference>
<evidence type="ECO:0000256" key="6">
    <source>
        <dbReference type="ARBA" id="ARBA00023053"/>
    </source>
</evidence>
<keyword evidence="6 12" id="KW-0915">Sodium</keyword>
<evidence type="ECO:0000256" key="12">
    <source>
        <dbReference type="HAMAP-Rule" id="MF_00454"/>
    </source>
</evidence>
<evidence type="ECO:0000256" key="10">
    <source>
        <dbReference type="ARBA" id="ARBA00035120"/>
    </source>
</evidence>
<dbReference type="EMBL" id="CP004387">
    <property type="protein sequence ID" value="AJD48218.1"/>
    <property type="molecule type" value="Genomic_DNA"/>
</dbReference>